<dbReference type="GeneID" id="104586965"/>
<dbReference type="RefSeq" id="XP_019051492.1">
    <property type="nucleotide sequence ID" value="XM_019195947.1"/>
</dbReference>
<dbReference type="InParanoid" id="A0A1U8PY68"/>
<dbReference type="KEGG" id="nnu:104586965"/>
<organism evidence="2 3">
    <name type="scientific">Nelumbo nucifera</name>
    <name type="common">Sacred lotus</name>
    <dbReference type="NCBI Taxonomy" id="4432"/>
    <lineage>
        <taxon>Eukaryota</taxon>
        <taxon>Viridiplantae</taxon>
        <taxon>Streptophyta</taxon>
        <taxon>Embryophyta</taxon>
        <taxon>Tracheophyta</taxon>
        <taxon>Spermatophyta</taxon>
        <taxon>Magnoliopsida</taxon>
        <taxon>Proteales</taxon>
        <taxon>Nelumbonaceae</taxon>
        <taxon>Nelumbo</taxon>
    </lineage>
</organism>
<evidence type="ECO:0000313" key="3">
    <source>
        <dbReference type="RefSeq" id="XP_019051492.1"/>
    </source>
</evidence>
<dbReference type="Proteomes" id="UP000189703">
    <property type="component" value="Unplaced"/>
</dbReference>
<feature type="compositionally biased region" description="Polar residues" evidence="1">
    <location>
        <begin position="231"/>
        <end position="241"/>
    </location>
</feature>
<proteinExistence type="predicted"/>
<dbReference type="Pfam" id="PF14223">
    <property type="entry name" value="Retrotran_gag_2"/>
    <property type="match status" value="1"/>
</dbReference>
<protein>
    <submittedName>
        <fullName evidence="3">Uncharacterized protein LOC104586965</fullName>
    </submittedName>
</protein>
<dbReference type="PANTHER" id="PTHR47481">
    <property type="match status" value="1"/>
</dbReference>
<keyword evidence="2" id="KW-1185">Reference proteome</keyword>
<dbReference type="OMA" id="ANTHVTS"/>
<dbReference type="OrthoDB" id="1912561at2759"/>
<dbReference type="AlphaFoldDB" id="A0A1U8PY68"/>
<accession>A0A1U8PY68</accession>
<evidence type="ECO:0000313" key="2">
    <source>
        <dbReference type="Proteomes" id="UP000189703"/>
    </source>
</evidence>
<gene>
    <name evidence="3" type="primary">LOC104586965</name>
</gene>
<sequence>MASSGDFSLASNQVSSTIDNSIRLPQLPNITRYIPVKLTSKNYLLWKNQFLPILYTHKLMGIVNGSTPTPPKEIVDPSDPSRSIPNPTFERWFQLNQLILNWLISSLTGSIMAQVIGLRSSQEVWNALSKSYSTLSHSRIFQLQRQLQSLRKGTLTVSDYVRHAKSIADNLAVVAEPILPKDLAMYILCSLGSDYKFVVTTVTNRSDMEQLDVDDVLGILLNHEALLEQRSSTVNDHTSPAANVANFKGKNQGSQQNHNTANSPNSGNTRGRGRG</sequence>
<feature type="region of interest" description="Disordered" evidence="1">
    <location>
        <begin position="231"/>
        <end position="275"/>
    </location>
</feature>
<name>A0A1U8PY68_NELNU</name>
<dbReference type="PANTHER" id="PTHR47481:SF22">
    <property type="entry name" value="RETROTRANSPOSON GAG DOMAIN-CONTAINING PROTEIN"/>
    <property type="match status" value="1"/>
</dbReference>
<reference evidence="3" key="1">
    <citation type="submission" date="2025-08" db="UniProtKB">
        <authorList>
            <consortium name="RefSeq"/>
        </authorList>
    </citation>
    <scope>IDENTIFICATION</scope>
</reference>
<feature type="compositionally biased region" description="Polar residues" evidence="1">
    <location>
        <begin position="249"/>
        <end position="269"/>
    </location>
</feature>
<evidence type="ECO:0000256" key="1">
    <source>
        <dbReference type="SAM" id="MobiDB-lite"/>
    </source>
</evidence>